<keyword evidence="2" id="KW-0732">Signal</keyword>
<sequence precursor="true">MVQTTGLRCLGMAVGLIAMSITASACNIPVFRYALERWAPDDCQVLVIHDSPISEDQRQWIDRLTGPIGDDQSKCNVDVQTVDITQSQPAELVAIGRKAATGDAALPLVVVRTKLSRGRWTQQIAGSLNEQLCEQLVASPIRTELRRRLMAGDSVVWLMIPGTNETLNRESRERLERSLESLPEQLELPDGVGLPGSELYSDLPLLLRFSVLEMGDDGVADPYLEKLLIGFQQEAFDEGQPLFIPVFGRGRALEVLPGEMVQEHLIENISRFLCSACSCLVKERNPGFDLMIAAQWENDLFGGIENSPPDRSREEGKNRPPVLLEIPSGR</sequence>
<keyword evidence="4" id="KW-1185">Reference proteome</keyword>
<feature type="compositionally biased region" description="Basic and acidic residues" evidence="1">
    <location>
        <begin position="308"/>
        <end position="318"/>
    </location>
</feature>
<dbReference type="OrthoDB" id="290552at2"/>
<proteinExistence type="predicted"/>
<organism evidence="3 4">
    <name type="scientific">Crateriforma conspicua</name>
    <dbReference type="NCBI Taxonomy" id="2527996"/>
    <lineage>
        <taxon>Bacteria</taxon>
        <taxon>Pseudomonadati</taxon>
        <taxon>Planctomycetota</taxon>
        <taxon>Planctomycetia</taxon>
        <taxon>Planctomycetales</taxon>
        <taxon>Planctomycetaceae</taxon>
        <taxon>Crateriforma</taxon>
    </lineage>
</organism>
<dbReference type="RefSeq" id="WP_145303168.1">
    <property type="nucleotide sequence ID" value="NZ_CP036319.1"/>
</dbReference>
<feature type="chain" id="PRO_5022707765" evidence="2">
    <location>
        <begin position="26"/>
        <end position="330"/>
    </location>
</feature>
<evidence type="ECO:0000313" key="3">
    <source>
        <dbReference type="EMBL" id="TWT71031.1"/>
    </source>
</evidence>
<gene>
    <name evidence="3" type="ORF">Pan14r_33410</name>
</gene>
<dbReference type="Proteomes" id="UP000317238">
    <property type="component" value="Unassembled WGS sequence"/>
</dbReference>
<reference evidence="3 4" key="1">
    <citation type="submission" date="2019-02" db="EMBL/GenBank/DDBJ databases">
        <title>Deep-cultivation of Planctomycetes and their phenomic and genomic characterization uncovers novel biology.</title>
        <authorList>
            <person name="Wiegand S."/>
            <person name="Jogler M."/>
            <person name="Boedeker C."/>
            <person name="Pinto D."/>
            <person name="Vollmers J."/>
            <person name="Rivas-Marin E."/>
            <person name="Kohn T."/>
            <person name="Peeters S.H."/>
            <person name="Heuer A."/>
            <person name="Rast P."/>
            <person name="Oberbeckmann S."/>
            <person name="Bunk B."/>
            <person name="Jeske O."/>
            <person name="Meyerdierks A."/>
            <person name="Storesund J.E."/>
            <person name="Kallscheuer N."/>
            <person name="Luecker S."/>
            <person name="Lage O.M."/>
            <person name="Pohl T."/>
            <person name="Merkel B.J."/>
            <person name="Hornburger P."/>
            <person name="Mueller R.-W."/>
            <person name="Bruemmer F."/>
            <person name="Labrenz M."/>
            <person name="Spormann A.M."/>
            <person name="Op Den Camp H."/>
            <person name="Overmann J."/>
            <person name="Amann R."/>
            <person name="Jetten M.S.M."/>
            <person name="Mascher T."/>
            <person name="Medema M.H."/>
            <person name="Devos D.P."/>
            <person name="Kaster A.-K."/>
            <person name="Ovreas L."/>
            <person name="Rohde M."/>
            <person name="Galperin M.Y."/>
            <person name="Jogler C."/>
        </authorList>
    </citation>
    <scope>NUCLEOTIDE SEQUENCE [LARGE SCALE GENOMIC DNA]</scope>
    <source>
        <strain evidence="3 4">Pan14r</strain>
    </source>
</reference>
<evidence type="ECO:0000256" key="1">
    <source>
        <dbReference type="SAM" id="MobiDB-lite"/>
    </source>
</evidence>
<comment type="caution">
    <text evidence="3">The sequence shown here is derived from an EMBL/GenBank/DDBJ whole genome shotgun (WGS) entry which is preliminary data.</text>
</comment>
<name>A0A5C5Y9A5_9PLAN</name>
<feature type="region of interest" description="Disordered" evidence="1">
    <location>
        <begin position="303"/>
        <end position="330"/>
    </location>
</feature>
<evidence type="ECO:0000313" key="4">
    <source>
        <dbReference type="Proteomes" id="UP000317238"/>
    </source>
</evidence>
<protein>
    <submittedName>
        <fullName evidence="3">Uncharacterized protein</fullName>
    </submittedName>
</protein>
<evidence type="ECO:0000256" key="2">
    <source>
        <dbReference type="SAM" id="SignalP"/>
    </source>
</evidence>
<dbReference type="AlphaFoldDB" id="A0A5C5Y9A5"/>
<feature type="signal peptide" evidence="2">
    <location>
        <begin position="1"/>
        <end position="25"/>
    </location>
</feature>
<accession>A0A5C5Y9A5</accession>
<dbReference type="EMBL" id="SJPL01000001">
    <property type="protein sequence ID" value="TWT71031.1"/>
    <property type="molecule type" value="Genomic_DNA"/>
</dbReference>